<dbReference type="InterPro" id="IPR015943">
    <property type="entry name" value="WD40/YVTN_repeat-like_dom_sf"/>
</dbReference>
<dbReference type="GO" id="GO:0010411">
    <property type="term" value="P:xyloglucan metabolic process"/>
    <property type="evidence" value="ECO:0007669"/>
    <property type="project" value="TreeGrafter"/>
</dbReference>
<sequence>MKKTYLVLTLLCSFLGYSQFNESAPWMQRGTSSENKKERSIDEIVTLFDEYWKNHDKSKRGSGYKPFMRWENHWRNKTNADGSLMSPDQMWAAWNHKKNQKAQRNGDQNRSLPVSNWTPIGPFTHVNTGSWSSGQGRVNFVYVDPTNANTLYIGAPAGGIWKSTNNGSTWTPLSDELPQIGVSGIAVDHTNPNVIYIATGDKDASDTYSIGVLKSTDGGVTWNTTGLTFTNTTTLAGDIIMNPNDPNMLWVATSNGLYRTLNGGTTWTMEYAGDFSQGSIRVKPGDSNTVYAVTNNKFYRSTDAGDTFTPIITGLPISSGRMLLDVTPANANYVYILSTTTGNALQGIYRSTNGGTNWTKTSGTTNILESTQAWYDLALAVSDTNADEIFTGCLNIWKSTNGGAAVTKVNNWNAPTAAAYTHADIHFLRYYGGKLYAGTDGGVYVSSNNGTNFTDLTAGLQISQFYKVAVSKQSADKMVGGLQDNGGHAYSGNQWKNFYGADGMDTAIDPNSSDKYYGFIQNGSSLYMSTDAGNSLGSSVGSPGGVDGNWVTPLTVNAAGELFSGFSGLFKLTGAAWVQQNTGSIGTGNLEHIAIDPSNDNNMYVVNGSGLYKSTDKGITFTLAYSAPSNITSVCVHSSDSNIIYITTSGTGGQALKSTNGGTAFTSISTGLPSIGKNVIRHQGRNTLNPLYLGTSLGVYYRDDSMTQWEPFDSNLPNVSVTDLEINLEDSKLTAATYGRGIWQTPIPSEVPATDLKLVSVDSPSSTINCGSFIPQVTVKNMGVNPINSVTVDYQYNGTPLNVVWNGTIAPSANQVIDLPQLAATRGTYTLNVVTTTTNDAYSDNNQSSIPFYVNDGGTVGIVNTFETTGSELLTYNDGAAVSQWVKGVRGLGPLATGTTNNVYATSLTGNYPDTVKSYLVSQCYDLSNVTNPVIRFKMKFDLEQDWDVVYVQYSTNFGQTWSVLGTQGANWYNSNRTSATTGSDCFNCPGAQWTGTDTTLKSYFYPLNALNSQTNVIFRIVFHSDEAVNQLGVIIDDFVIEGTLATQNFELNNIAVYPNPSAGIFNIALGTFTPETITVYDLSGKVILTEENVTISDSNYSLNLSNVATGIYFVKIASEDQSVVKRILKN</sequence>
<dbReference type="NCBIfam" id="TIGR04183">
    <property type="entry name" value="Por_Secre_tail"/>
    <property type="match status" value="1"/>
</dbReference>
<dbReference type="PANTHER" id="PTHR43739">
    <property type="entry name" value="XYLOGLUCANASE (EUROFUNG)"/>
    <property type="match status" value="1"/>
</dbReference>
<feature type="domain" description="Secretion system C-terminal sorting" evidence="2">
    <location>
        <begin position="1057"/>
        <end position="1128"/>
    </location>
</feature>
<gene>
    <name evidence="3" type="ORF">SAMN02927925_02584</name>
</gene>
<dbReference type="Pfam" id="PF18962">
    <property type="entry name" value="Por_Secre_tail"/>
    <property type="match status" value="1"/>
</dbReference>
<dbReference type="STRING" id="329186.SAMN02927925_02584"/>
<dbReference type="InterPro" id="IPR013783">
    <property type="entry name" value="Ig-like_fold"/>
</dbReference>
<dbReference type="PANTHER" id="PTHR43739:SF5">
    <property type="entry name" value="EXO-ALPHA-SIALIDASE"/>
    <property type="match status" value="1"/>
</dbReference>
<reference evidence="3 4" key="1">
    <citation type="submission" date="2016-10" db="EMBL/GenBank/DDBJ databases">
        <authorList>
            <person name="de Groot N.N."/>
        </authorList>
    </citation>
    <scope>NUCLEOTIDE SEQUENCE [LARGE SCALE GENOMIC DNA]</scope>
    <source>
        <strain evidence="3 4">CGMCC 1.3801</strain>
    </source>
</reference>
<evidence type="ECO:0000256" key="1">
    <source>
        <dbReference type="ARBA" id="ARBA00022729"/>
    </source>
</evidence>
<organism evidence="3 4">
    <name type="scientific">Flavobacterium saliperosum</name>
    <dbReference type="NCBI Taxonomy" id="329186"/>
    <lineage>
        <taxon>Bacteria</taxon>
        <taxon>Pseudomonadati</taxon>
        <taxon>Bacteroidota</taxon>
        <taxon>Flavobacteriia</taxon>
        <taxon>Flavobacteriales</taxon>
        <taxon>Flavobacteriaceae</taxon>
        <taxon>Flavobacterium</taxon>
    </lineage>
</organism>
<dbReference type="RefSeq" id="WP_023577422.1">
    <property type="nucleotide sequence ID" value="NZ_CBCSBQ010000012.1"/>
</dbReference>
<accession>A0A1G4W8K5</accession>
<proteinExistence type="predicted"/>
<dbReference type="SUPFAM" id="SSF110296">
    <property type="entry name" value="Oligoxyloglucan reducing end-specific cellobiohydrolase"/>
    <property type="match status" value="2"/>
</dbReference>
<name>A0A1G4W8K5_9FLAO</name>
<keyword evidence="1" id="KW-0732">Signal</keyword>
<dbReference type="AlphaFoldDB" id="A0A1G4W8K5"/>
<dbReference type="CDD" id="cd15482">
    <property type="entry name" value="Sialidase_non-viral"/>
    <property type="match status" value="1"/>
</dbReference>
<evidence type="ECO:0000313" key="4">
    <source>
        <dbReference type="Proteomes" id="UP000182124"/>
    </source>
</evidence>
<dbReference type="Gene3D" id="2.60.120.260">
    <property type="entry name" value="Galactose-binding domain-like"/>
    <property type="match status" value="1"/>
</dbReference>
<dbReference type="Gene3D" id="2.130.10.10">
    <property type="entry name" value="YVTN repeat-like/Quinoprotein amine dehydrogenase"/>
    <property type="match status" value="4"/>
</dbReference>
<dbReference type="InterPro" id="IPR052025">
    <property type="entry name" value="Xyloglucanase_GH74"/>
</dbReference>
<dbReference type="EMBL" id="FMTY01000008">
    <property type="protein sequence ID" value="SCX17802.1"/>
    <property type="molecule type" value="Genomic_DNA"/>
</dbReference>
<evidence type="ECO:0000313" key="3">
    <source>
        <dbReference type="EMBL" id="SCX17802.1"/>
    </source>
</evidence>
<protein>
    <submittedName>
        <fullName evidence="3">Por secretion system C-terminal sorting domain-containing protein</fullName>
    </submittedName>
</protein>
<dbReference type="Gene3D" id="2.60.40.10">
    <property type="entry name" value="Immunoglobulins"/>
    <property type="match status" value="1"/>
</dbReference>
<dbReference type="Proteomes" id="UP000182124">
    <property type="component" value="Unassembled WGS sequence"/>
</dbReference>
<dbReference type="eggNOG" id="COG4409">
    <property type="taxonomic scope" value="Bacteria"/>
</dbReference>
<evidence type="ECO:0000259" key="2">
    <source>
        <dbReference type="Pfam" id="PF18962"/>
    </source>
</evidence>
<dbReference type="InterPro" id="IPR026444">
    <property type="entry name" value="Secre_tail"/>
</dbReference>